<dbReference type="Proteomes" id="UP001300012">
    <property type="component" value="Unassembled WGS sequence"/>
</dbReference>
<keyword evidence="4" id="KW-1185">Reference proteome</keyword>
<reference evidence="3 4" key="1">
    <citation type="submission" date="2022-08" db="EMBL/GenBank/DDBJ databases">
        <title>Paenibacillus endoradicis sp. nov., Paenibacillus radicibacter sp. nov and Paenibacillus pararadicis sp. nov., three cold-adapted plant growth-promoting bacteria isolated from root of Larix gmelinii in Great Khingan.</title>
        <authorList>
            <person name="Xue H."/>
        </authorList>
    </citation>
    <scope>NUCLEOTIDE SEQUENCE [LARGE SCALE GENOMIC DNA]</scope>
    <source>
        <strain evidence="3 4">N5-1-1-5</strain>
    </source>
</reference>
<organism evidence="3 4">
    <name type="scientific">Paenibacillus radicis</name>
    <name type="common">ex Xue et al. 2023</name>
    <dbReference type="NCBI Taxonomy" id="2972489"/>
    <lineage>
        <taxon>Bacteria</taxon>
        <taxon>Bacillati</taxon>
        <taxon>Bacillota</taxon>
        <taxon>Bacilli</taxon>
        <taxon>Bacillales</taxon>
        <taxon>Paenibacillaceae</taxon>
        <taxon>Paenibacillus</taxon>
    </lineage>
</organism>
<comment type="caution">
    <text evidence="3">The sequence shown here is derived from an EMBL/GenBank/DDBJ whole genome shotgun (WGS) entry which is preliminary data.</text>
</comment>
<evidence type="ECO:0000259" key="2">
    <source>
        <dbReference type="PROSITE" id="PS51272"/>
    </source>
</evidence>
<name>A0ABT1YFH5_9BACL</name>
<sequence>MLERVDGAIGRHRPPREAGGPITSSGAYPSYTDCDTNRLLGAWAVDYVNIASSSGLAKGVGEGRFAPGMAATRAQGAVIILRALVKLEMLGK</sequence>
<dbReference type="RefSeq" id="WP_258213558.1">
    <property type="nucleotide sequence ID" value="NZ_JANQBD010000008.1"/>
</dbReference>
<evidence type="ECO:0000256" key="1">
    <source>
        <dbReference type="SAM" id="MobiDB-lite"/>
    </source>
</evidence>
<protein>
    <submittedName>
        <fullName evidence="3">S-layer homology domain-containing protein</fullName>
    </submittedName>
</protein>
<accession>A0ABT1YFH5</accession>
<dbReference type="EMBL" id="JANQBD010000008">
    <property type="protein sequence ID" value="MCR8631959.1"/>
    <property type="molecule type" value="Genomic_DNA"/>
</dbReference>
<feature type="domain" description="SLH" evidence="2">
    <location>
        <begin position="31"/>
        <end position="92"/>
    </location>
</feature>
<dbReference type="InterPro" id="IPR001119">
    <property type="entry name" value="SLH_dom"/>
</dbReference>
<dbReference type="PROSITE" id="PS51272">
    <property type="entry name" value="SLH"/>
    <property type="match status" value="1"/>
</dbReference>
<proteinExistence type="predicted"/>
<dbReference type="Pfam" id="PF00395">
    <property type="entry name" value="SLH"/>
    <property type="match status" value="1"/>
</dbReference>
<gene>
    <name evidence="3" type="ORF">NV381_12140</name>
</gene>
<feature type="region of interest" description="Disordered" evidence="1">
    <location>
        <begin position="1"/>
        <end position="26"/>
    </location>
</feature>
<evidence type="ECO:0000313" key="4">
    <source>
        <dbReference type="Proteomes" id="UP001300012"/>
    </source>
</evidence>
<evidence type="ECO:0000313" key="3">
    <source>
        <dbReference type="EMBL" id="MCR8631959.1"/>
    </source>
</evidence>